<sequence>MVRPLRPSRPPDPPDPTQRTERQAVEAHDINASITPTPNAAEEQDVDVWSTAAVSKLRQDFTAEARALEEQTREMDRMYRLATCEYPLHADSAIRAMTDDEKAVMGAYLGRRLKPPAPPNFLSCTATAYKRADLLSFHQTHIEAALFADVPARVRLEKVYPVSRYYGNWQQAMRLQLTPRPG</sequence>
<protein>
    <submittedName>
        <fullName evidence="2">Uncharacterized protein</fullName>
    </submittedName>
</protein>
<feature type="compositionally biased region" description="Pro residues" evidence="1">
    <location>
        <begin position="7"/>
        <end position="16"/>
    </location>
</feature>
<gene>
    <name evidence="2" type="ORF">DD238_002469</name>
</gene>
<feature type="compositionally biased region" description="Basic and acidic residues" evidence="1">
    <location>
        <begin position="18"/>
        <end position="29"/>
    </location>
</feature>
<evidence type="ECO:0000313" key="3">
    <source>
        <dbReference type="Proteomes" id="UP000282087"/>
    </source>
</evidence>
<keyword evidence="3" id="KW-1185">Reference proteome</keyword>
<accession>A0A3M6VSA0</accession>
<evidence type="ECO:0000313" key="2">
    <source>
        <dbReference type="EMBL" id="RMX69649.1"/>
    </source>
</evidence>
<dbReference type="OrthoDB" id="182502at2759"/>
<dbReference type="Proteomes" id="UP000282087">
    <property type="component" value="Unassembled WGS sequence"/>
</dbReference>
<proteinExistence type="predicted"/>
<evidence type="ECO:0000256" key="1">
    <source>
        <dbReference type="SAM" id="MobiDB-lite"/>
    </source>
</evidence>
<dbReference type="AlphaFoldDB" id="A0A3M6VSA0"/>
<name>A0A3M6VSA0_9STRA</name>
<feature type="region of interest" description="Disordered" evidence="1">
    <location>
        <begin position="1"/>
        <end position="41"/>
    </location>
</feature>
<organism evidence="2 3">
    <name type="scientific">Peronospora effusa</name>
    <dbReference type="NCBI Taxonomy" id="542832"/>
    <lineage>
        <taxon>Eukaryota</taxon>
        <taxon>Sar</taxon>
        <taxon>Stramenopiles</taxon>
        <taxon>Oomycota</taxon>
        <taxon>Peronosporomycetes</taxon>
        <taxon>Peronosporales</taxon>
        <taxon>Peronosporaceae</taxon>
        <taxon>Peronospora</taxon>
    </lineage>
</organism>
<comment type="caution">
    <text evidence="2">The sequence shown here is derived from an EMBL/GenBank/DDBJ whole genome shotgun (WGS) entry which is preliminary data.</text>
</comment>
<reference evidence="2 3" key="1">
    <citation type="submission" date="2018-06" db="EMBL/GenBank/DDBJ databases">
        <title>Comparative genomics of downy mildews reveals potential adaptations to biotrophy.</title>
        <authorList>
            <person name="Fletcher K."/>
            <person name="Klosterman S.J."/>
            <person name="Derevnina L."/>
            <person name="Martin F."/>
            <person name="Koike S."/>
            <person name="Reyes Chin-Wo S."/>
            <person name="Mou B."/>
            <person name="Michelmore R."/>
        </authorList>
    </citation>
    <scope>NUCLEOTIDE SEQUENCE [LARGE SCALE GENOMIC DNA]</scope>
    <source>
        <strain evidence="2 3">R14</strain>
    </source>
</reference>
<dbReference type="EMBL" id="QLLG01000017">
    <property type="protein sequence ID" value="RMX69649.1"/>
    <property type="molecule type" value="Genomic_DNA"/>
</dbReference>
<dbReference type="VEuPathDB" id="FungiDB:DD237_004187"/>